<organism evidence="1 2">
    <name type="scientific">Ralstonia nicotianae (strain ATCC BAA-1114 / GMI1000)</name>
    <name type="common">Ralstonia solanacearum</name>
    <dbReference type="NCBI Taxonomy" id="267608"/>
    <lineage>
        <taxon>Bacteria</taxon>
        <taxon>Pseudomonadati</taxon>
        <taxon>Pseudomonadota</taxon>
        <taxon>Betaproteobacteria</taxon>
        <taxon>Burkholderiales</taxon>
        <taxon>Burkholderiaceae</taxon>
        <taxon>Ralstonia</taxon>
        <taxon>Ralstonia solanacearum species complex</taxon>
    </lineage>
</organism>
<evidence type="ECO:0000313" key="2">
    <source>
        <dbReference type="Proteomes" id="UP000001436"/>
    </source>
</evidence>
<dbReference type="EMBL" id="AL646052">
    <property type="protein sequence ID" value="CAD17033.1"/>
    <property type="molecule type" value="Genomic_DNA"/>
</dbReference>
<dbReference type="AlphaFoldDB" id="Q8XUE6"/>
<name>Q8XUE6_RALN1</name>
<keyword evidence="2" id="KW-1185">Reference proteome</keyword>
<protein>
    <recommendedName>
        <fullName evidence="3">GIY-YIG domain-containing protein</fullName>
    </recommendedName>
</protein>
<accession>Q8XUE6</accession>
<dbReference type="HOGENOM" id="CLU_986499_0_0_4"/>
<dbReference type="STRING" id="267608.RSc3245"/>
<dbReference type="EnsemblBacteria" id="CAD17033">
    <property type="protein sequence ID" value="CAD17033"/>
    <property type="gene ID" value="RSc3245"/>
</dbReference>
<gene>
    <name evidence="1" type="ordered locus">RSc3245</name>
</gene>
<evidence type="ECO:0000313" key="1">
    <source>
        <dbReference type="EMBL" id="CAD17033.1"/>
    </source>
</evidence>
<sequence>MAEARMVVISVARSPAESWEGQGSSMDFMTASRNETAMDGGADCPKRIAKEGNGAQRAISVQLEPVRRHGRRADGLRWNRRESSSHFTMTGKKDYQRLINAGAIADIAGLLTFAAEQGLTVAKRGDAYITIKGSGPRRFRLFLASHSKAGKAGVLTASGVLYDFWIYALVAHDLIESACYIGQTRGVARRMREHWKRRTGERGSSPLFDWATERGLTVHVVLLQALSGIQSDADRAEAEWLACAAAAGYELPGVDVWAPRGARLRSGLVWPSAAVRSSSRPLEQVAASTTRLVRLAKNSELVGDRPEEFRLE</sequence>
<evidence type="ECO:0008006" key="3">
    <source>
        <dbReference type="Google" id="ProtNLM"/>
    </source>
</evidence>
<proteinExistence type="predicted"/>
<dbReference type="eggNOG" id="ENOG502ZEU6">
    <property type="taxonomic scope" value="Bacteria"/>
</dbReference>
<dbReference type="Proteomes" id="UP000001436">
    <property type="component" value="Chromosome"/>
</dbReference>
<dbReference type="KEGG" id="rso:RSc3245"/>
<reference evidence="1 2" key="1">
    <citation type="journal article" date="2002" name="Nature">
        <title>Genome sequence of the plant pathogen Ralstonia solanacearum.</title>
        <authorList>
            <person name="Salanoubat M."/>
            <person name="Genin S."/>
            <person name="Artiguenave F."/>
            <person name="Gouzy J."/>
            <person name="Mangenot S."/>
            <person name="Arlat M."/>
            <person name="Billault A."/>
            <person name="Brottier P."/>
            <person name="Camus J.C."/>
            <person name="Cattolico L."/>
            <person name="Chandler M."/>
            <person name="Choisne N."/>
            <person name="Claudel-Renard C."/>
            <person name="Cunnac S."/>
            <person name="Demange N."/>
            <person name="Gaspin C."/>
            <person name="Lavie M."/>
            <person name="Moisan A."/>
            <person name="Robert C."/>
            <person name="Saurin W."/>
            <person name="Schiex T."/>
            <person name="Siguier P."/>
            <person name="Thebault P."/>
            <person name="Whalen M."/>
            <person name="Wincker P."/>
            <person name="Levy M."/>
            <person name="Weissenbach J."/>
            <person name="Boucher C.A."/>
        </authorList>
    </citation>
    <scope>NUCLEOTIDE SEQUENCE [LARGE SCALE GENOMIC DNA]</scope>
    <source>
        <strain evidence="2">ATCC BAA-1114 / GMI1000</strain>
    </source>
</reference>